<dbReference type="EMBL" id="AP022871">
    <property type="protein sequence ID" value="BCB85103.1"/>
    <property type="molecule type" value="Genomic_DNA"/>
</dbReference>
<reference evidence="3 4" key="2">
    <citation type="submission" date="2020-03" db="EMBL/GenBank/DDBJ databases">
        <authorList>
            <person name="Ichikawa N."/>
            <person name="Kimura A."/>
            <person name="Kitahashi Y."/>
            <person name="Uohara A."/>
        </authorList>
    </citation>
    <scope>NUCLEOTIDE SEQUENCE [LARGE SCALE GENOMIC DNA]</scope>
    <source>
        <strain evidence="3 4">NBRC 105367</strain>
    </source>
</reference>
<sequence length="215" mass="22620">MRHLWSLLAGVVAAPLTWLLVSVGQARSSSTVAGWAEARRYDTLDLIEPAAYLAVAGILLGVIGTLRFSPLGPLVAGLALIAPYGGLFADPLAVRDAVPDNWALLDRDIPLLVPLDNGTLPLLGTLLVIAAFSVQRWRRWPLASGYAPEPFVARDEPDTLPDVITAPASLSSFGAFGTQPLGEPDETPTVPSRPSGGTPWSAPPAGAAKRRDTES</sequence>
<evidence type="ECO:0000256" key="2">
    <source>
        <dbReference type="SAM" id="Phobius"/>
    </source>
</evidence>
<dbReference type="AlphaFoldDB" id="A0A6F8YGD1"/>
<evidence type="ECO:0000313" key="3">
    <source>
        <dbReference type="EMBL" id="BCB85103.1"/>
    </source>
</evidence>
<reference evidence="3 4" key="1">
    <citation type="submission" date="2020-03" db="EMBL/GenBank/DDBJ databases">
        <title>Whole genome shotgun sequence of Phytohabitans suffuscus NBRC 105367.</title>
        <authorList>
            <person name="Komaki H."/>
            <person name="Tamura T."/>
        </authorList>
    </citation>
    <scope>NUCLEOTIDE SEQUENCE [LARGE SCALE GENOMIC DNA]</scope>
    <source>
        <strain evidence="3 4">NBRC 105367</strain>
    </source>
</reference>
<name>A0A6F8YGD1_9ACTN</name>
<gene>
    <name evidence="3" type="ORF">Psuf_024160</name>
</gene>
<feature type="transmembrane region" description="Helical" evidence="2">
    <location>
        <begin position="50"/>
        <end position="68"/>
    </location>
</feature>
<dbReference type="KEGG" id="psuu:Psuf_024160"/>
<feature type="transmembrane region" description="Helical" evidence="2">
    <location>
        <begin position="114"/>
        <end position="134"/>
    </location>
</feature>
<keyword evidence="4" id="KW-1185">Reference proteome</keyword>
<protein>
    <submittedName>
        <fullName evidence="3">Uncharacterized protein</fullName>
    </submittedName>
</protein>
<proteinExistence type="predicted"/>
<evidence type="ECO:0000313" key="4">
    <source>
        <dbReference type="Proteomes" id="UP000503011"/>
    </source>
</evidence>
<dbReference type="Proteomes" id="UP000503011">
    <property type="component" value="Chromosome"/>
</dbReference>
<keyword evidence="2" id="KW-0472">Membrane</keyword>
<organism evidence="3 4">
    <name type="scientific">Phytohabitans suffuscus</name>
    <dbReference type="NCBI Taxonomy" id="624315"/>
    <lineage>
        <taxon>Bacteria</taxon>
        <taxon>Bacillati</taxon>
        <taxon>Actinomycetota</taxon>
        <taxon>Actinomycetes</taxon>
        <taxon>Micromonosporales</taxon>
        <taxon>Micromonosporaceae</taxon>
    </lineage>
</organism>
<accession>A0A6F8YGD1</accession>
<feature type="transmembrane region" description="Helical" evidence="2">
    <location>
        <begin position="75"/>
        <end position="94"/>
    </location>
</feature>
<evidence type="ECO:0000256" key="1">
    <source>
        <dbReference type="SAM" id="MobiDB-lite"/>
    </source>
</evidence>
<dbReference type="RefSeq" id="WP_173156592.1">
    <property type="nucleotide sequence ID" value="NZ_AP022871.1"/>
</dbReference>
<keyword evidence="2" id="KW-1133">Transmembrane helix</keyword>
<keyword evidence="2" id="KW-0812">Transmembrane</keyword>
<feature type="region of interest" description="Disordered" evidence="1">
    <location>
        <begin position="174"/>
        <end position="215"/>
    </location>
</feature>